<keyword evidence="3" id="KW-1185">Reference proteome</keyword>
<evidence type="ECO:0000313" key="3">
    <source>
        <dbReference type="Proteomes" id="UP000281553"/>
    </source>
</evidence>
<keyword evidence="1" id="KW-1133">Transmembrane helix</keyword>
<feature type="transmembrane region" description="Helical" evidence="1">
    <location>
        <begin position="20"/>
        <end position="37"/>
    </location>
</feature>
<organism evidence="2 3">
    <name type="scientific">Dibothriocephalus latus</name>
    <name type="common">Fish tapeworm</name>
    <name type="synonym">Diphyllobothrium latum</name>
    <dbReference type="NCBI Taxonomy" id="60516"/>
    <lineage>
        <taxon>Eukaryota</taxon>
        <taxon>Metazoa</taxon>
        <taxon>Spiralia</taxon>
        <taxon>Lophotrochozoa</taxon>
        <taxon>Platyhelminthes</taxon>
        <taxon>Cestoda</taxon>
        <taxon>Eucestoda</taxon>
        <taxon>Diphyllobothriidea</taxon>
        <taxon>Diphyllobothriidae</taxon>
        <taxon>Dibothriocephalus</taxon>
    </lineage>
</organism>
<reference evidence="2 3" key="1">
    <citation type="submission" date="2018-11" db="EMBL/GenBank/DDBJ databases">
        <authorList>
            <consortium name="Pathogen Informatics"/>
        </authorList>
    </citation>
    <scope>NUCLEOTIDE SEQUENCE [LARGE SCALE GENOMIC DNA]</scope>
</reference>
<proteinExistence type="predicted"/>
<dbReference type="AlphaFoldDB" id="A0A3P7P724"/>
<gene>
    <name evidence="2" type="ORF">DILT_LOCUS12000</name>
</gene>
<evidence type="ECO:0000313" key="2">
    <source>
        <dbReference type="EMBL" id="VDN16169.1"/>
    </source>
</evidence>
<keyword evidence="1" id="KW-0472">Membrane</keyword>
<feature type="transmembrane region" description="Helical" evidence="1">
    <location>
        <begin position="57"/>
        <end position="81"/>
    </location>
</feature>
<sequence>MHPEFFHLFIFSLKRVCATFFLYVLVLLALYVTIWSKEGISGTEGNDERMVIVREQWLANFLVNMAGYASILFPFMLLINLSEPLLNSWKSDKIHFEPDIFFVGPEYAKYIGLRERFSARERLQSFRKLQRQLRKFEVDLCYRLPHYPPPAATRYTS</sequence>
<dbReference type="Proteomes" id="UP000281553">
    <property type="component" value="Unassembled WGS sequence"/>
</dbReference>
<dbReference type="EMBL" id="UYRU01064913">
    <property type="protein sequence ID" value="VDN16169.1"/>
    <property type="molecule type" value="Genomic_DNA"/>
</dbReference>
<name>A0A3P7P724_DIBLA</name>
<evidence type="ECO:0000256" key="1">
    <source>
        <dbReference type="SAM" id="Phobius"/>
    </source>
</evidence>
<keyword evidence="1" id="KW-0812">Transmembrane</keyword>
<accession>A0A3P7P724</accession>
<protein>
    <submittedName>
        <fullName evidence="2">Uncharacterized protein</fullName>
    </submittedName>
</protein>